<sequence>MNPRESPSRPFTAPDRPTPATPVRAVAEGPGTKILPLAALTTAEIIAVYDDLLRPSFRREELPSIGDVLRVYAGDHPAPSGVLLRDGRPLGIHLCETYVDGQVLMLSHLAVASSARGGGIGSQLFDHLAGSMAEISPNAVLLAEIDDPRVWPGTPGTGDPVARLQFYGRHGARLLPMAFVQPQLQPGAGRVAGMFLIRLDRHAHPAPDLLARFLTEYYSVYEGPGSLDDPVLRTLLDAAEGVDLDRDLLPIEDWEQLPRAIG</sequence>
<evidence type="ECO:0000259" key="2">
    <source>
        <dbReference type="PROSITE" id="PS51186"/>
    </source>
</evidence>
<dbReference type="EMBL" id="CP045725">
    <property type="protein sequence ID" value="QGF23058.1"/>
    <property type="molecule type" value="Genomic_DNA"/>
</dbReference>
<reference evidence="3 4" key="1">
    <citation type="submission" date="2019-10" db="EMBL/GenBank/DDBJ databases">
        <title>Genomic analysis of Raineyella sp. CBA3103.</title>
        <authorList>
            <person name="Roh S.W."/>
        </authorList>
    </citation>
    <scope>NUCLEOTIDE SEQUENCE [LARGE SCALE GENOMIC DNA]</scope>
    <source>
        <strain evidence="3 4">CBA3103</strain>
    </source>
</reference>
<evidence type="ECO:0000313" key="3">
    <source>
        <dbReference type="EMBL" id="QGF23058.1"/>
    </source>
</evidence>
<dbReference type="RefSeq" id="WP_153571585.1">
    <property type="nucleotide sequence ID" value="NZ_CP045725.1"/>
</dbReference>
<evidence type="ECO:0000313" key="4">
    <source>
        <dbReference type="Proteomes" id="UP000386847"/>
    </source>
</evidence>
<dbReference type="CDD" id="cd04301">
    <property type="entry name" value="NAT_SF"/>
    <property type="match status" value="1"/>
</dbReference>
<dbReference type="KEGG" id="rain:Rai3103_04565"/>
<keyword evidence="4" id="KW-1185">Reference proteome</keyword>
<name>A0A5Q2F8R1_9ACTN</name>
<dbReference type="Gene3D" id="3.40.630.30">
    <property type="match status" value="1"/>
</dbReference>
<dbReference type="Proteomes" id="UP000386847">
    <property type="component" value="Chromosome"/>
</dbReference>
<evidence type="ECO:0000256" key="1">
    <source>
        <dbReference type="SAM" id="MobiDB-lite"/>
    </source>
</evidence>
<dbReference type="InterPro" id="IPR000182">
    <property type="entry name" value="GNAT_dom"/>
</dbReference>
<dbReference type="PROSITE" id="PS51186">
    <property type="entry name" value="GNAT"/>
    <property type="match status" value="1"/>
</dbReference>
<feature type="region of interest" description="Disordered" evidence="1">
    <location>
        <begin position="1"/>
        <end position="23"/>
    </location>
</feature>
<accession>A0A5Q2F8R1</accession>
<gene>
    <name evidence="3" type="ORF">Rai3103_04565</name>
</gene>
<protein>
    <submittedName>
        <fullName evidence="3">GNAT family N-acetyltransferase</fullName>
    </submittedName>
</protein>
<dbReference type="InterPro" id="IPR016181">
    <property type="entry name" value="Acyl_CoA_acyltransferase"/>
</dbReference>
<feature type="domain" description="N-acetyltransferase" evidence="2">
    <location>
        <begin position="32"/>
        <end position="207"/>
    </location>
</feature>
<keyword evidence="3" id="KW-0808">Transferase</keyword>
<dbReference type="Pfam" id="PF00583">
    <property type="entry name" value="Acetyltransf_1"/>
    <property type="match status" value="1"/>
</dbReference>
<proteinExistence type="predicted"/>
<dbReference type="AlphaFoldDB" id="A0A5Q2F8R1"/>
<dbReference type="GO" id="GO:0016747">
    <property type="term" value="F:acyltransferase activity, transferring groups other than amino-acyl groups"/>
    <property type="evidence" value="ECO:0007669"/>
    <property type="project" value="InterPro"/>
</dbReference>
<organism evidence="3 4">
    <name type="scientific">Raineyella fluvialis</name>
    <dbReference type="NCBI Taxonomy" id="2662261"/>
    <lineage>
        <taxon>Bacteria</taxon>
        <taxon>Bacillati</taxon>
        <taxon>Actinomycetota</taxon>
        <taxon>Actinomycetes</taxon>
        <taxon>Propionibacteriales</taxon>
        <taxon>Propionibacteriaceae</taxon>
        <taxon>Raineyella</taxon>
    </lineage>
</organism>
<dbReference type="SUPFAM" id="SSF55729">
    <property type="entry name" value="Acyl-CoA N-acyltransferases (Nat)"/>
    <property type="match status" value="1"/>
</dbReference>